<evidence type="ECO:0000313" key="2">
    <source>
        <dbReference type="Proteomes" id="UP000596247"/>
    </source>
</evidence>
<name>A0A7R8MJF9_9CAUD</name>
<dbReference type="EMBL" id="LR881104">
    <property type="protein sequence ID" value="CAD5236127.1"/>
    <property type="molecule type" value="Genomic_DNA"/>
</dbReference>
<organism evidence="1 2">
    <name type="scientific">Klebsiella phage vB_KvM-Eowyn</name>
    <dbReference type="NCBI Taxonomy" id="2762819"/>
    <lineage>
        <taxon>Viruses</taxon>
        <taxon>Duplodnaviria</taxon>
        <taxon>Heunggongvirae</taxon>
        <taxon>Uroviricota</taxon>
        <taxon>Caudoviricetes</taxon>
        <taxon>Chimalliviridae</taxon>
        <taxon>Eowynvirus</taxon>
        <taxon>Eowynvirus eowyn</taxon>
    </lineage>
</organism>
<evidence type="ECO:0000313" key="1">
    <source>
        <dbReference type="EMBL" id="CAD5236127.1"/>
    </source>
</evidence>
<accession>A0A7R8MJF9</accession>
<sequence length="97" mass="10876">MNASLASNLKKLVSSFLEGKPISARRTWIVVNDLRLIYLNPKKARQALKEHSGLDESQFLSFCSDLVQVMVNNPGQPDSQTSTVKKSDLAFFCRMSQ</sequence>
<dbReference type="Proteomes" id="UP000596247">
    <property type="component" value="Chromosome"/>
</dbReference>
<protein>
    <submittedName>
        <fullName evidence="1">Uncharacterized protein</fullName>
    </submittedName>
</protein>
<gene>
    <name evidence="1" type="ORF">LLCLJKAH_00138</name>
</gene>
<reference evidence="1 2" key="1">
    <citation type="submission" date="2020-09" db="EMBL/GenBank/DDBJ databases">
        <authorList>
            <person name="Jameson E."/>
        </authorList>
    </citation>
    <scope>NUCLEOTIDE SEQUENCE [LARGE SCALE GENOMIC DNA]</scope>
</reference>
<keyword evidence="2" id="KW-1185">Reference proteome</keyword>
<proteinExistence type="predicted"/>